<evidence type="ECO:0000313" key="2">
    <source>
        <dbReference type="EMBL" id="MBM6923952.1"/>
    </source>
</evidence>
<sequence>MFTLTKAMPGDEALCMEIIADGRQFQQEQGFVQWTEAYPALPDIAEDIETHRAYLLREDDEVLGYLCLDFDGEPAYDAITGGSWLCDEPYAVLRRLALNARGRGRGLTRVLFDLAAERSRERGITYLRLNTGLQNSRMQHILEKNGFTRRGIIVFKGSQKYAYDKRI</sequence>
<comment type="caution">
    <text evidence="2">The sequence shown here is derived from an EMBL/GenBank/DDBJ whole genome shotgun (WGS) entry which is preliminary data.</text>
</comment>
<dbReference type="PROSITE" id="PS51186">
    <property type="entry name" value="GNAT"/>
    <property type="match status" value="1"/>
</dbReference>
<feature type="domain" description="N-acetyltransferase" evidence="1">
    <location>
        <begin position="2"/>
        <end position="167"/>
    </location>
</feature>
<protein>
    <submittedName>
        <fullName evidence="2">GNAT family N-acetyltransferase</fullName>
    </submittedName>
</protein>
<dbReference type="Pfam" id="PF00583">
    <property type="entry name" value="Acetyltransf_1"/>
    <property type="match status" value="1"/>
</dbReference>
<organism evidence="2 3">
    <name type="scientific">Hydrogenoanaerobacterium saccharovorans</name>
    <dbReference type="NCBI Taxonomy" id="474960"/>
    <lineage>
        <taxon>Bacteria</taxon>
        <taxon>Bacillati</taxon>
        <taxon>Bacillota</taxon>
        <taxon>Clostridia</taxon>
        <taxon>Eubacteriales</taxon>
        <taxon>Oscillospiraceae</taxon>
        <taxon>Hydrogenoanaerobacterium</taxon>
    </lineage>
</organism>
<dbReference type="InterPro" id="IPR000182">
    <property type="entry name" value="GNAT_dom"/>
</dbReference>
<dbReference type="SUPFAM" id="SSF55729">
    <property type="entry name" value="Acyl-CoA N-acyltransferases (Nat)"/>
    <property type="match status" value="1"/>
</dbReference>
<dbReference type="InterPro" id="IPR016181">
    <property type="entry name" value="Acyl_CoA_acyltransferase"/>
</dbReference>
<gene>
    <name evidence="2" type="ORF">H9X81_09665</name>
</gene>
<proteinExistence type="predicted"/>
<keyword evidence="3" id="KW-1185">Reference proteome</keyword>
<accession>A0ABS2GN98</accession>
<dbReference type="Gene3D" id="3.40.630.30">
    <property type="match status" value="1"/>
</dbReference>
<dbReference type="CDD" id="cd04301">
    <property type="entry name" value="NAT_SF"/>
    <property type="match status" value="1"/>
</dbReference>
<evidence type="ECO:0000259" key="1">
    <source>
        <dbReference type="PROSITE" id="PS51186"/>
    </source>
</evidence>
<reference evidence="2 3" key="1">
    <citation type="journal article" date="2021" name="Sci. Rep.">
        <title>The distribution of antibiotic resistance genes in chicken gut microbiota commensals.</title>
        <authorList>
            <person name="Juricova H."/>
            <person name="Matiasovicova J."/>
            <person name="Kubasova T."/>
            <person name="Cejkova D."/>
            <person name="Rychlik I."/>
        </authorList>
    </citation>
    <scope>NUCLEOTIDE SEQUENCE [LARGE SCALE GENOMIC DNA]</scope>
    <source>
        <strain evidence="2 3">An564</strain>
    </source>
</reference>
<dbReference type="RefSeq" id="WP_204721549.1">
    <property type="nucleotide sequence ID" value="NZ_JACSNR010000009.1"/>
</dbReference>
<evidence type="ECO:0000313" key="3">
    <source>
        <dbReference type="Proteomes" id="UP000724149"/>
    </source>
</evidence>
<dbReference type="EMBL" id="JACSNR010000009">
    <property type="protein sequence ID" value="MBM6923952.1"/>
    <property type="molecule type" value="Genomic_DNA"/>
</dbReference>
<name>A0ABS2GN98_9FIRM</name>
<dbReference type="Proteomes" id="UP000724149">
    <property type="component" value="Unassembled WGS sequence"/>
</dbReference>